<comment type="catalytic activity">
    <reaction evidence="1">
        <text>Random endo-hydrolysis of N-acetyl-beta-D-glucosaminide (1-&gt;4)-beta-linkages in chitin and chitodextrins.</text>
        <dbReference type="EC" id="3.2.1.14"/>
    </reaction>
</comment>
<name>A0A6V7NRU6_ANACO</name>
<sequence>MIAHEVQSEGVKFGDNLIVLGIIDKLPPSWREFQKTLRHKQKEMSLETLIARIRVEEEERGQDALEAKENDASATKVGLLRNHSPLLRRRLSEPVSTAHSAAFPAAGIPAAAAPAEAAAPAAPAAPVPSSPAAPSPSAQAAPAPAAPAAPAPAAPAAPAPSAPAAPAPSSPAAPSPSAQAAPAPAAPAAPAPSAPAAPAASAQAAPAPPRRPPPPPPRRRPRPLRAGRPRRLRIGRPAPSAPAAPAPSAPAAPAPAAPAAPAPSAPAAPAPSAPAAPAPSAPAAPAPPRPSPPPPRQPPPPPPRPSPPPPSPPPSPPPPSPPSPAGEGVASIISSALFDELLLHRNDDSCPARGFYQYEDFIAAADAFVGFGTTGDLDTRKREIAAFLAQTSFATTGGSPSAPDEPYAWGYCIVEQVNVTWDYCVPITLWPCAPGKEYYGRGPFQLSYNMNYGLAGTALGVDLLNDPDLVATDPTISFETALWFWMTPQLGKPSCHDVITDRWIPSDFDIQRGRLPGFGVTTNIINGMLECGHGIDSRVAHRIGFYKRYCDILGVSYGDNLDCYNQWPFPWRRAVKKD</sequence>
<dbReference type="InterPro" id="IPR023346">
    <property type="entry name" value="Lysozyme-like_dom_sf"/>
</dbReference>
<comment type="similarity">
    <text evidence="2">Belongs to the glycosyl hydrolase 19 family. Chitinase class I subfamily.</text>
</comment>
<keyword evidence="8" id="KW-0119">Carbohydrate metabolism</keyword>
<keyword evidence="10" id="KW-0624">Polysaccharide degradation</keyword>
<evidence type="ECO:0000256" key="7">
    <source>
        <dbReference type="ARBA" id="ARBA00023157"/>
    </source>
</evidence>
<evidence type="ECO:0000256" key="11">
    <source>
        <dbReference type="SAM" id="MobiDB-lite"/>
    </source>
</evidence>
<dbReference type="GO" id="GO:0016998">
    <property type="term" value="P:cell wall macromolecule catabolic process"/>
    <property type="evidence" value="ECO:0007669"/>
    <property type="project" value="InterPro"/>
</dbReference>
<accession>A0A6V7NRU6</accession>
<dbReference type="GO" id="GO:0050832">
    <property type="term" value="P:defense response to fungus"/>
    <property type="evidence" value="ECO:0007669"/>
    <property type="project" value="TreeGrafter"/>
</dbReference>
<feature type="compositionally biased region" description="Pro residues" evidence="11">
    <location>
        <begin position="123"/>
        <end position="134"/>
    </location>
</feature>
<proteinExistence type="inferred from homology"/>
<dbReference type="GO" id="GO:0006032">
    <property type="term" value="P:chitin catabolic process"/>
    <property type="evidence" value="ECO:0007669"/>
    <property type="project" value="UniProtKB-KW"/>
</dbReference>
<dbReference type="GO" id="GO:0000272">
    <property type="term" value="P:polysaccharide catabolic process"/>
    <property type="evidence" value="ECO:0007669"/>
    <property type="project" value="UniProtKB-KW"/>
</dbReference>
<dbReference type="EMBL" id="LR862141">
    <property type="protein sequence ID" value="CAD1821238.1"/>
    <property type="molecule type" value="Genomic_DNA"/>
</dbReference>
<dbReference type="PANTHER" id="PTHR22595">
    <property type="entry name" value="CHITINASE-RELATED"/>
    <property type="match status" value="1"/>
</dbReference>
<feature type="compositionally biased region" description="Pro residues" evidence="11">
    <location>
        <begin position="239"/>
        <end position="324"/>
    </location>
</feature>
<evidence type="ECO:0000256" key="6">
    <source>
        <dbReference type="ARBA" id="ARBA00023024"/>
    </source>
</evidence>
<feature type="domain" description="Glycoside hydrolase family 19 catalytic" evidence="12">
    <location>
        <begin position="476"/>
        <end position="486"/>
    </location>
</feature>
<dbReference type="PROSITE" id="PS00774">
    <property type="entry name" value="CHITINASE_19_2"/>
    <property type="match status" value="1"/>
</dbReference>
<evidence type="ECO:0000256" key="1">
    <source>
        <dbReference type="ARBA" id="ARBA00000822"/>
    </source>
</evidence>
<evidence type="ECO:0000256" key="10">
    <source>
        <dbReference type="ARBA" id="ARBA00023326"/>
    </source>
</evidence>
<dbReference type="AlphaFoldDB" id="A0A6V7NRU6"/>
<evidence type="ECO:0000256" key="2">
    <source>
        <dbReference type="ARBA" id="ARBA00009373"/>
    </source>
</evidence>
<dbReference type="Gene3D" id="1.10.530.10">
    <property type="match status" value="1"/>
</dbReference>
<dbReference type="GO" id="GO:0008843">
    <property type="term" value="F:endochitinase activity"/>
    <property type="evidence" value="ECO:0007669"/>
    <property type="project" value="UniProtKB-EC"/>
</dbReference>
<evidence type="ECO:0000256" key="8">
    <source>
        <dbReference type="ARBA" id="ARBA00023277"/>
    </source>
</evidence>
<keyword evidence="9" id="KW-0326">Glycosidase</keyword>
<dbReference type="FunFam" id="3.30.20.10:FF:000001">
    <property type="entry name" value="Endochitinase (Chitinase)"/>
    <property type="match status" value="1"/>
</dbReference>
<dbReference type="Gene3D" id="3.30.20.10">
    <property type="entry name" value="Endochitinase, domain 2"/>
    <property type="match status" value="1"/>
</dbReference>
<dbReference type="InterPro" id="IPR000726">
    <property type="entry name" value="Glyco_hydro_19_cat"/>
</dbReference>
<keyword evidence="7" id="KW-1015">Disulfide bond</keyword>
<feature type="compositionally biased region" description="Low complexity" evidence="11">
    <location>
        <begin position="196"/>
        <end position="205"/>
    </location>
</feature>
<keyword evidence="6" id="KW-0146">Chitin degradation</keyword>
<evidence type="ECO:0000256" key="9">
    <source>
        <dbReference type="ARBA" id="ARBA00023295"/>
    </source>
</evidence>
<dbReference type="EC" id="3.2.1.14" evidence="3"/>
<feature type="compositionally biased region" description="Pro residues" evidence="11">
    <location>
        <begin position="206"/>
        <end position="216"/>
    </location>
</feature>
<evidence type="ECO:0000313" key="13">
    <source>
        <dbReference type="EMBL" id="CAD1821238.1"/>
    </source>
</evidence>
<keyword evidence="4" id="KW-0378">Hydrolase</keyword>
<evidence type="ECO:0000256" key="5">
    <source>
        <dbReference type="ARBA" id="ARBA00022821"/>
    </source>
</evidence>
<dbReference type="SUPFAM" id="SSF53955">
    <property type="entry name" value="Lysozyme-like"/>
    <property type="match status" value="1"/>
</dbReference>
<evidence type="ECO:0000256" key="3">
    <source>
        <dbReference type="ARBA" id="ARBA00012729"/>
    </source>
</evidence>
<protein>
    <recommendedName>
        <fullName evidence="3">chitinase</fullName>
        <ecNumber evidence="3">3.2.1.14</ecNumber>
    </recommendedName>
</protein>
<evidence type="ECO:0000259" key="12">
    <source>
        <dbReference type="PROSITE" id="PS00774"/>
    </source>
</evidence>
<dbReference type="CDD" id="cd00325">
    <property type="entry name" value="chitinase_GH19"/>
    <property type="match status" value="1"/>
</dbReference>
<feature type="compositionally biased region" description="Pro residues" evidence="11">
    <location>
        <begin position="144"/>
        <end position="174"/>
    </location>
</feature>
<feature type="region of interest" description="Disordered" evidence="11">
    <location>
        <begin position="122"/>
        <end position="328"/>
    </location>
</feature>
<dbReference type="PANTHER" id="PTHR22595:SF79">
    <property type="entry name" value="CHITINASE 12"/>
    <property type="match status" value="1"/>
</dbReference>
<gene>
    <name evidence="13" type="ORF">CB5_LOCUS4449</name>
</gene>
<reference evidence="13" key="1">
    <citation type="submission" date="2020-07" db="EMBL/GenBank/DDBJ databases">
        <authorList>
            <person name="Lin J."/>
        </authorList>
    </citation>
    <scope>NUCLEOTIDE SEQUENCE</scope>
</reference>
<evidence type="ECO:0000256" key="4">
    <source>
        <dbReference type="ARBA" id="ARBA00022801"/>
    </source>
</evidence>
<dbReference type="Pfam" id="PF00182">
    <property type="entry name" value="Glyco_hydro_19"/>
    <property type="match status" value="1"/>
</dbReference>
<feature type="compositionally biased region" description="Basic residues" evidence="11">
    <location>
        <begin position="217"/>
        <end position="234"/>
    </location>
</feature>
<feature type="compositionally biased region" description="Pro residues" evidence="11">
    <location>
        <begin position="184"/>
        <end position="195"/>
    </location>
</feature>
<organism evidence="13">
    <name type="scientific">Ananas comosus var. bracteatus</name>
    <name type="common">red pineapple</name>
    <dbReference type="NCBI Taxonomy" id="296719"/>
    <lineage>
        <taxon>Eukaryota</taxon>
        <taxon>Viridiplantae</taxon>
        <taxon>Streptophyta</taxon>
        <taxon>Embryophyta</taxon>
        <taxon>Tracheophyta</taxon>
        <taxon>Spermatophyta</taxon>
        <taxon>Magnoliopsida</taxon>
        <taxon>Liliopsida</taxon>
        <taxon>Poales</taxon>
        <taxon>Bromeliaceae</taxon>
        <taxon>Bromelioideae</taxon>
        <taxon>Ananas</taxon>
    </lineage>
</organism>
<keyword evidence="5" id="KW-0611">Plant defense</keyword>